<evidence type="ECO:0000256" key="5">
    <source>
        <dbReference type="ARBA" id="ARBA00023136"/>
    </source>
</evidence>
<dbReference type="Gene3D" id="2.60.40.1110">
    <property type="match status" value="1"/>
</dbReference>
<feature type="transmembrane region" description="Helical" evidence="7">
    <location>
        <begin position="118"/>
        <end position="141"/>
    </location>
</feature>
<feature type="compositionally biased region" description="Acidic residues" evidence="6">
    <location>
        <begin position="63"/>
        <end position="80"/>
    </location>
</feature>
<dbReference type="PROSITE" id="PS50056">
    <property type="entry name" value="TYR_PHOSPHATASE_2"/>
    <property type="match status" value="1"/>
</dbReference>
<evidence type="ECO:0000256" key="4">
    <source>
        <dbReference type="ARBA" id="ARBA00022989"/>
    </source>
</evidence>
<evidence type="ECO:0000256" key="6">
    <source>
        <dbReference type="SAM" id="MobiDB-lite"/>
    </source>
</evidence>
<dbReference type="Pfam" id="PF22785">
    <property type="entry name" value="Tc-R-P"/>
    <property type="match status" value="1"/>
</dbReference>
<proteinExistence type="predicted"/>
<dbReference type="GO" id="GO:0016314">
    <property type="term" value="F:phosphatidylinositol-3,4,5-trisphosphate 3-phosphatase activity"/>
    <property type="evidence" value="ECO:0007669"/>
    <property type="project" value="TreeGrafter"/>
</dbReference>
<dbReference type="PROSITE" id="PS51182">
    <property type="entry name" value="C2_TENSIN"/>
    <property type="match status" value="1"/>
</dbReference>
<evidence type="ECO:0000259" key="8">
    <source>
        <dbReference type="PROSITE" id="PS50056"/>
    </source>
</evidence>
<dbReference type="InterPro" id="IPR029021">
    <property type="entry name" value="Prot-tyrosine_phosphatase-like"/>
</dbReference>
<dbReference type="Pfam" id="PF10409">
    <property type="entry name" value="PTEN_C2"/>
    <property type="match status" value="1"/>
</dbReference>
<feature type="region of interest" description="Disordered" evidence="6">
    <location>
        <begin position="1"/>
        <end position="40"/>
    </location>
</feature>
<dbReference type="GO" id="GO:0005829">
    <property type="term" value="C:cytosol"/>
    <property type="evidence" value="ECO:0007669"/>
    <property type="project" value="TreeGrafter"/>
</dbReference>
<feature type="domain" description="C2 tensin-type" evidence="10">
    <location>
        <begin position="386"/>
        <end position="523"/>
    </location>
</feature>
<dbReference type="AlphaFoldDB" id="A0A8W8IPC9"/>
<dbReference type="PROSITE" id="PS51181">
    <property type="entry name" value="PPASE_TENSIN"/>
    <property type="match status" value="1"/>
</dbReference>
<keyword evidence="4 7" id="KW-1133">Transmembrane helix</keyword>
<dbReference type="InterPro" id="IPR014020">
    <property type="entry name" value="Tensin_C2-dom"/>
</dbReference>
<dbReference type="SUPFAM" id="SSF81324">
    <property type="entry name" value="Voltage-gated potassium channels"/>
    <property type="match status" value="1"/>
</dbReference>
<evidence type="ECO:0000259" key="9">
    <source>
        <dbReference type="PROSITE" id="PS51181"/>
    </source>
</evidence>
<dbReference type="Gene3D" id="1.20.120.350">
    <property type="entry name" value="Voltage-gated potassium channels. Chain C"/>
    <property type="match status" value="1"/>
</dbReference>
<feature type="transmembrane region" description="Helical" evidence="7">
    <location>
        <begin position="153"/>
        <end position="172"/>
    </location>
</feature>
<feature type="domain" description="Phosphatase tensin-type" evidence="9">
    <location>
        <begin position="170"/>
        <end position="379"/>
    </location>
</feature>
<dbReference type="InterPro" id="IPR016130">
    <property type="entry name" value="Tyr_Pase_AS"/>
</dbReference>
<keyword evidence="3" id="KW-0378">Hydrolase</keyword>
<dbReference type="InterPro" id="IPR005821">
    <property type="entry name" value="Ion_trans_dom"/>
</dbReference>
<evidence type="ECO:0000313" key="12">
    <source>
        <dbReference type="Proteomes" id="UP000005408"/>
    </source>
</evidence>
<dbReference type="Pfam" id="PF00520">
    <property type="entry name" value="Ion_trans"/>
    <property type="match status" value="1"/>
</dbReference>
<dbReference type="PROSITE" id="PS00383">
    <property type="entry name" value="TYR_PHOSPHATASE_1"/>
    <property type="match status" value="1"/>
</dbReference>
<dbReference type="SMART" id="SM01326">
    <property type="entry name" value="PTEN_C2"/>
    <property type="match status" value="1"/>
</dbReference>
<evidence type="ECO:0000256" key="1">
    <source>
        <dbReference type="ARBA" id="ARBA00004141"/>
    </source>
</evidence>
<keyword evidence="2 7" id="KW-0812">Transmembrane</keyword>
<evidence type="ECO:0000313" key="11">
    <source>
        <dbReference type="EnsemblMetazoa" id="G14839.2:cds"/>
    </source>
</evidence>
<dbReference type="GO" id="GO:0005216">
    <property type="term" value="F:monoatomic ion channel activity"/>
    <property type="evidence" value="ECO:0007669"/>
    <property type="project" value="InterPro"/>
</dbReference>
<feature type="domain" description="Tyrosine specific protein phosphatases" evidence="8">
    <location>
        <begin position="288"/>
        <end position="348"/>
    </location>
</feature>
<dbReference type="InterPro" id="IPR027359">
    <property type="entry name" value="Volt_channel_dom_sf"/>
</dbReference>
<feature type="transmembrane region" description="Helical" evidence="7">
    <location>
        <begin position="184"/>
        <end position="204"/>
    </location>
</feature>
<protein>
    <recommendedName>
        <fullName evidence="13">Phosphatidylinositol-3,4,5-trisphosphate 3-phosphatase</fullName>
    </recommendedName>
</protein>
<feature type="compositionally biased region" description="Basic and acidic residues" evidence="6">
    <location>
        <begin position="22"/>
        <end position="32"/>
    </location>
</feature>
<evidence type="ECO:0008006" key="13">
    <source>
        <dbReference type="Google" id="ProtNLM"/>
    </source>
</evidence>
<dbReference type="PANTHER" id="PTHR12305:SF60">
    <property type="entry name" value="PHOSPHATIDYLINOSITOL 3,4,5-TRISPHOSPHATE 3-PHOSPHATASE TPTE2-RELATED"/>
    <property type="match status" value="1"/>
</dbReference>
<keyword evidence="5 7" id="KW-0472">Membrane</keyword>
<dbReference type="FunFam" id="2.60.40.1110:FF:000004">
    <property type="entry name" value="Voltage-sensor containing phosphatase"/>
    <property type="match status" value="1"/>
</dbReference>
<dbReference type="SUPFAM" id="SSF49562">
    <property type="entry name" value="C2 domain (Calcium/lipid-binding domain, CaLB)"/>
    <property type="match status" value="1"/>
</dbReference>
<reference evidence="11" key="1">
    <citation type="submission" date="2022-08" db="UniProtKB">
        <authorList>
            <consortium name="EnsemblMetazoa"/>
        </authorList>
    </citation>
    <scope>IDENTIFICATION</scope>
    <source>
        <strain evidence="11">05x7-T-G4-1.051#20</strain>
    </source>
</reference>
<dbReference type="EnsemblMetazoa" id="G14839.2">
    <property type="protein sequence ID" value="G14839.2:cds"/>
    <property type="gene ID" value="G14839"/>
</dbReference>
<dbReference type="GO" id="GO:0016020">
    <property type="term" value="C:membrane"/>
    <property type="evidence" value="ECO:0007669"/>
    <property type="project" value="UniProtKB-SubCell"/>
</dbReference>
<evidence type="ECO:0000256" key="2">
    <source>
        <dbReference type="ARBA" id="ARBA00022692"/>
    </source>
</evidence>
<evidence type="ECO:0000256" key="3">
    <source>
        <dbReference type="ARBA" id="ARBA00022801"/>
    </source>
</evidence>
<dbReference type="SUPFAM" id="SSF52799">
    <property type="entry name" value="(Phosphotyrosine protein) phosphatases II"/>
    <property type="match status" value="1"/>
</dbReference>
<sequence>MNEEVTITVESSEKTDEPDDLSQDKGVQHDQGIEEMAGNGNNAIKSEMFILMGKNVEDYLDDDDVNDESDYCEENEDELDEHPRDKFILEESQDPAHYYPTTKSGKARYMVGKVMEHIAFHLFTILLILFDIAIVVTDLAAGSSAHYHDELEICSRVIITYFMLEVMLRIFYKGDEFFRNWADILDMIIVFGTFIIDFTLGGYGRLKIIGRVVRVIRGMRCIYIMYSEYRHFKKATRRVVSQNKRRYRKEGFDLDLCYVTGELTYDRKVFHDRVEKVRVDDHNVPRLKDMIEFCADVKDWLKADDNNIIAVHCKGGKGRTGTMICTWLIHTELFEEAKESLNYFGERRTDRRKGSMFQGVETPSQSRYVEYYEKVKWDLGGKLPAIRKLRILSMRINSIKGVGKGDGSDLSLQICLGDKKIGEWTLKNPDHIKLIHSKDEDYIDFTLLHCPPLTDDVKCRFISTSRNIPRVYDDCAFYFWFHTAFIEKHRLHLNREEIDNPHKKRAQKVFRDSFSITVHFKGK</sequence>
<dbReference type="InterPro" id="IPR029023">
    <property type="entry name" value="Tensin_phosphatase"/>
</dbReference>
<evidence type="ECO:0000259" key="10">
    <source>
        <dbReference type="PROSITE" id="PS51182"/>
    </source>
</evidence>
<dbReference type="PANTHER" id="PTHR12305">
    <property type="entry name" value="PHOSPHATASE WITH HOMOLOGY TO TENSIN"/>
    <property type="match status" value="1"/>
</dbReference>
<dbReference type="Gene3D" id="3.90.190.10">
    <property type="entry name" value="Protein tyrosine phosphatase superfamily"/>
    <property type="match status" value="1"/>
</dbReference>
<dbReference type="Proteomes" id="UP000005408">
    <property type="component" value="Unassembled WGS sequence"/>
</dbReference>
<organism evidence="11 12">
    <name type="scientific">Magallana gigas</name>
    <name type="common">Pacific oyster</name>
    <name type="synonym">Crassostrea gigas</name>
    <dbReference type="NCBI Taxonomy" id="29159"/>
    <lineage>
        <taxon>Eukaryota</taxon>
        <taxon>Metazoa</taxon>
        <taxon>Spiralia</taxon>
        <taxon>Lophotrochozoa</taxon>
        <taxon>Mollusca</taxon>
        <taxon>Bivalvia</taxon>
        <taxon>Autobranchia</taxon>
        <taxon>Pteriomorphia</taxon>
        <taxon>Ostreida</taxon>
        <taxon>Ostreoidea</taxon>
        <taxon>Ostreidae</taxon>
        <taxon>Magallana</taxon>
    </lineage>
</organism>
<name>A0A8W8IPC9_MAGGI</name>
<comment type="subcellular location">
    <subcellularLocation>
        <location evidence="1">Membrane</location>
        <topology evidence="1">Multi-pass membrane protein</topology>
    </subcellularLocation>
</comment>
<dbReference type="InterPro" id="IPR051281">
    <property type="entry name" value="Dual-spec_lipid-protein_phosph"/>
</dbReference>
<dbReference type="InterPro" id="IPR000387">
    <property type="entry name" value="Tyr_Pase_dom"/>
</dbReference>
<keyword evidence="12" id="KW-1185">Reference proteome</keyword>
<dbReference type="InterPro" id="IPR035892">
    <property type="entry name" value="C2_domain_sf"/>
</dbReference>
<dbReference type="GeneID" id="105348881"/>
<dbReference type="RefSeq" id="XP_065924286.1">
    <property type="nucleotide sequence ID" value="XM_066068214.1"/>
</dbReference>
<accession>A0A8W8IPC9</accession>
<evidence type="ECO:0000256" key="7">
    <source>
        <dbReference type="SAM" id="Phobius"/>
    </source>
</evidence>
<feature type="region of interest" description="Disordered" evidence="6">
    <location>
        <begin position="63"/>
        <end position="82"/>
    </location>
</feature>